<comment type="similarity">
    <text evidence="2 5">Belongs to the pseudouridine synthase TruB family. Type 1 subfamily.</text>
</comment>
<evidence type="ECO:0000313" key="9">
    <source>
        <dbReference type="Proteomes" id="UP000265431"/>
    </source>
</evidence>
<dbReference type="GO" id="GO:0160148">
    <property type="term" value="F:tRNA pseudouridine(55) synthase activity"/>
    <property type="evidence" value="ECO:0007669"/>
    <property type="project" value="UniProtKB-EC"/>
</dbReference>
<evidence type="ECO:0000313" key="8">
    <source>
        <dbReference type="EMBL" id="RIJ24728.1"/>
    </source>
</evidence>
<dbReference type="InterPro" id="IPR020103">
    <property type="entry name" value="PsdUridine_synth_cat_dom_sf"/>
</dbReference>
<dbReference type="InterPro" id="IPR032819">
    <property type="entry name" value="TruB_C"/>
</dbReference>
<organism evidence="8 9">
    <name type="scientific">Henriciella barbarensis</name>
    <dbReference type="NCBI Taxonomy" id="86342"/>
    <lineage>
        <taxon>Bacteria</taxon>
        <taxon>Pseudomonadati</taxon>
        <taxon>Pseudomonadota</taxon>
        <taxon>Alphaproteobacteria</taxon>
        <taxon>Hyphomonadales</taxon>
        <taxon>Hyphomonadaceae</taxon>
        <taxon>Henriciella</taxon>
    </lineage>
</organism>
<dbReference type="Gene3D" id="3.30.2350.10">
    <property type="entry name" value="Pseudouridine synthase"/>
    <property type="match status" value="1"/>
</dbReference>
<dbReference type="RefSeq" id="WP_119379915.1">
    <property type="nucleotide sequence ID" value="NZ_QWGB01000005.1"/>
</dbReference>
<reference evidence="8 9" key="1">
    <citation type="submission" date="2018-08" db="EMBL/GenBank/DDBJ databases">
        <title>Henriciella mobilis sp. nov., isolated from seawater.</title>
        <authorList>
            <person name="Cheng H."/>
            <person name="Wu Y.-H."/>
            <person name="Xu X.-W."/>
            <person name="Guo L.-L."/>
        </authorList>
    </citation>
    <scope>NUCLEOTIDE SEQUENCE [LARGE SCALE GENOMIC DNA]</scope>
    <source>
        <strain evidence="8 9">CCUG66934</strain>
    </source>
</reference>
<dbReference type="HAMAP" id="MF_01080">
    <property type="entry name" value="TruB_bact"/>
    <property type="match status" value="1"/>
</dbReference>
<feature type="active site" description="Nucleophile" evidence="5">
    <location>
        <position position="49"/>
    </location>
</feature>
<feature type="domain" description="Pseudouridine synthase II N-terminal" evidence="6">
    <location>
        <begin position="34"/>
        <end position="182"/>
    </location>
</feature>
<dbReference type="EC" id="5.4.99.25" evidence="5"/>
<dbReference type="GO" id="GO:0003723">
    <property type="term" value="F:RNA binding"/>
    <property type="evidence" value="ECO:0007669"/>
    <property type="project" value="InterPro"/>
</dbReference>
<keyword evidence="4 5" id="KW-0413">Isomerase</keyword>
<evidence type="ECO:0000256" key="1">
    <source>
        <dbReference type="ARBA" id="ARBA00000385"/>
    </source>
</evidence>
<dbReference type="InterPro" id="IPR002501">
    <property type="entry name" value="PsdUridine_synth_N"/>
</dbReference>
<dbReference type="SUPFAM" id="SSF55120">
    <property type="entry name" value="Pseudouridine synthase"/>
    <property type="match status" value="1"/>
</dbReference>
<dbReference type="PANTHER" id="PTHR13767:SF2">
    <property type="entry name" value="PSEUDOURIDYLATE SYNTHASE TRUB1"/>
    <property type="match status" value="1"/>
</dbReference>
<dbReference type="OrthoDB" id="9802309at2"/>
<evidence type="ECO:0000259" key="6">
    <source>
        <dbReference type="Pfam" id="PF01509"/>
    </source>
</evidence>
<accession>A0A399R0M5</accession>
<keyword evidence="9" id="KW-1185">Reference proteome</keyword>
<proteinExistence type="inferred from homology"/>
<dbReference type="GO" id="GO:0031119">
    <property type="term" value="P:tRNA pseudouridine synthesis"/>
    <property type="evidence" value="ECO:0007669"/>
    <property type="project" value="UniProtKB-UniRule"/>
</dbReference>
<evidence type="ECO:0000259" key="7">
    <source>
        <dbReference type="Pfam" id="PF16198"/>
    </source>
</evidence>
<evidence type="ECO:0000256" key="4">
    <source>
        <dbReference type="ARBA" id="ARBA00023235"/>
    </source>
</evidence>
<protein>
    <recommendedName>
        <fullName evidence="5">tRNA pseudouridine synthase B</fullName>
        <ecNumber evidence="5">5.4.99.25</ecNumber>
    </recommendedName>
    <alternativeName>
        <fullName evidence="5">tRNA pseudouridine(55) synthase</fullName>
        <shortName evidence="5">Psi55 synthase</shortName>
    </alternativeName>
    <alternativeName>
        <fullName evidence="5">tRNA pseudouridylate synthase</fullName>
    </alternativeName>
    <alternativeName>
        <fullName evidence="5">tRNA-uridine isomerase</fullName>
    </alternativeName>
</protein>
<dbReference type="Pfam" id="PF01509">
    <property type="entry name" value="TruB_N"/>
    <property type="match status" value="1"/>
</dbReference>
<dbReference type="NCBIfam" id="TIGR00431">
    <property type="entry name" value="TruB"/>
    <property type="match status" value="1"/>
</dbReference>
<evidence type="ECO:0000256" key="3">
    <source>
        <dbReference type="ARBA" id="ARBA00022694"/>
    </source>
</evidence>
<dbReference type="CDD" id="cd02573">
    <property type="entry name" value="PseudoU_synth_EcTruB"/>
    <property type="match status" value="1"/>
</dbReference>
<dbReference type="AlphaFoldDB" id="A0A399R0M5"/>
<name>A0A399R0M5_9PROT</name>
<dbReference type="Pfam" id="PF16198">
    <property type="entry name" value="TruB_C_2"/>
    <property type="match status" value="1"/>
</dbReference>
<comment type="caution">
    <text evidence="8">The sequence shown here is derived from an EMBL/GenBank/DDBJ whole genome shotgun (WGS) entry which is preliminary data.</text>
</comment>
<gene>
    <name evidence="5 8" type="primary">truB</name>
    <name evidence="8" type="ORF">D1224_06275</name>
</gene>
<feature type="domain" description="tRNA pseudouridylate synthase B C-terminal" evidence="7">
    <location>
        <begin position="183"/>
        <end position="241"/>
    </location>
</feature>
<evidence type="ECO:0000256" key="5">
    <source>
        <dbReference type="HAMAP-Rule" id="MF_01080"/>
    </source>
</evidence>
<comment type="function">
    <text evidence="5">Responsible for synthesis of pseudouridine from uracil-55 in the psi GC loop of transfer RNAs.</text>
</comment>
<sequence>MGRNRKKKGLPVHGWLNVDKPSDVTSTQVVGILKRLLNAQKVGHGGTLDPLADGILPIAFGEATKTVQWAMDADKEYVFTIRWGRSTDTLDAEGEVISSSDTRPDRDTIETALESFEGEIDQIPPKYSAIKVDGERAYDLARDGEEFEIPSRTVLVHEARLVETPDSNHAVFHVRSGKGFYVRALARDLAGALGCDGHISQLRRIRVGVMHEGAAFKLADLEAIESRDELLRTLAPIEAVLDDVPDVEISAEDAADIRQGREVMLMPHVTERWRLEKNPDPEDRLALAMCNDEAVAMGEIRAGRFQPMRVFQV</sequence>
<dbReference type="Proteomes" id="UP000265431">
    <property type="component" value="Unassembled WGS sequence"/>
</dbReference>
<dbReference type="InterPro" id="IPR014780">
    <property type="entry name" value="tRNA_psdUridine_synth_TruB"/>
</dbReference>
<dbReference type="EMBL" id="QWGB01000005">
    <property type="protein sequence ID" value="RIJ24728.1"/>
    <property type="molecule type" value="Genomic_DNA"/>
</dbReference>
<dbReference type="PANTHER" id="PTHR13767">
    <property type="entry name" value="TRNA-PSEUDOURIDINE SYNTHASE"/>
    <property type="match status" value="1"/>
</dbReference>
<keyword evidence="3 5" id="KW-0819">tRNA processing</keyword>
<evidence type="ECO:0000256" key="2">
    <source>
        <dbReference type="ARBA" id="ARBA00005642"/>
    </source>
</evidence>
<dbReference type="GO" id="GO:1990481">
    <property type="term" value="P:mRNA pseudouridine synthesis"/>
    <property type="evidence" value="ECO:0007669"/>
    <property type="project" value="TreeGrafter"/>
</dbReference>
<comment type="catalytic activity">
    <reaction evidence="1 5">
        <text>uridine(55) in tRNA = pseudouridine(55) in tRNA</text>
        <dbReference type="Rhea" id="RHEA:42532"/>
        <dbReference type="Rhea" id="RHEA-COMP:10101"/>
        <dbReference type="Rhea" id="RHEA-COMP:10102"/>
        <dbReference type="ChEBI" id="CHEBI:65314"/>
        <dbReference type="ChEBI" id="CHEBI:65315"/>
        <dbReference type="EC" id="5.4.99.25"/>
    </reaction>
</comment>